<dbReference type="GO" id="GO:0051666">
    <property type="term" value="P:actin cortical patch localization"/>
    <property type="evidence" value="ECO:0007669"/>
    <property type="project" value="InterPro"/>
</dbReference>
<dbReference type="SUPFAM" id="SSF50044">
    <property type="entry name" value="SH3-domain"/>
    <property type="match status" value="1"/>
</dbReference>
<evidence type="ECO:0000256" key="4">
    <source>
        <dbReference type="PROSITE-ProRule" id="PRU00192"/>
    </source>
</evidence>
<dbReference type="PANTHER" id="PTHR47174:SF3">
    <property type="entry name" value="BRIDGING INTEGRATOR 3"/>
    <property type="match status" value="1"/>
</dbReference>
<dbReference type="Pfam" id="PF14604">
    <property type="entry name" value="SH3_9"/>
    <property type="match status" value="1"/>
</dbReference>
<dbReference type="InterPro" id="IPR046982">
    <property type="entry name" value="BIN3/RVS161-like"/>
</dbReference>
<feature type="region of interest" description="Disordered" evidence="5">
    <location>
        <begin position="350"/>
        <end position="374"/>
    </location>
</feature>
<gene>
    <name evidence="7" type="ORF">Micbo1qcDRAFT_179056</name>
</gene>
<dbReference type="GO" id="GO:0015629">
    <property type="term" value="C:actin cytoskeleton"/>
    <property type="evidence" value="ECO:0007669"/>
    <property type="project" value="TreeGrafter"/>
</dbReference>
<dbReference type="Proteomes" id="UP000070501">
    <property type="component" value="Unassembled WGS sequence"/>
</dbReference>
<dbReference type="AlphaFoldDB" id="A0A136IRU5"/>
<dbReference type="InterPro" id="IPR036028">
    <property type="entry name" value="SH3-like_dom_sf"/>
</dbReference>
<dbReference type="EMBL" id="KQ964262">
    <property type="protein sequence ID" value="KXJ87578.1"/>
    <property type="molecule type" value="Genomic_DNA"/>
</dbReference>
<dbReference type="Gene3D" id="2.30.30.40">
    <property type="entry name" value="SH3 Domains"/>
    <property type="match status" value="1"/>
</dbReference>
<dbReference type="GO" id="GO:0097320">
    <property type="term" value="P:plasma membrane tubulation"/>
    <property type="evidence" value="ECO:0007669"/>
    <property type="project" value="TreeGrafter"/>
</dbReference>
<name>A0A136IRU5_9PEZI</name>
<evidence type="ECO:0000256" key="1">
    <source>
        <dbReference type="ARBA" id="ARBA00004496"/>
    </source>
</evidence>
<keyword evidence="2 4" id="KW-0728">SH3 domain</keyword>
<dbReference type="SMART" id="SM00326">
    <property type="entry name" value="SH3"/>
    <property type="match status" value="1"/>
</dbReference>
<accession>A0A136IRU5</accession>
<evidence type="ECO:0000256" key="5">
    <source>
        <dbReference type="SAM" id="MobiDB-lite"/>
    </source>
</evidence>
<dbReference type="PROSITE" id="PS50002">
    <property type="entry name" value="SH3"/>
    <property type="match status" value="1"/>
</dbReference>
<feature type="domain" description="SH3" evidence="6">
    <location>
        <begin position="376"/>
        <end position="434"/>
    </location>
</feature>
<comment type="subcellular location">
    <subcellularLocation>
        <location evidence="1">Cytoplasm</location>
    </subcellularLocation>
</comment>
<dbReference type="InterPro" id="IPR001452">
    <property type="entry name" value="SH3_domain"/>
</dbReference>
<dbReference type="InParanoid" id="A0A136IRU5"/>
<dbReference type="GO" id="GO:0008289">
    <property type="term" value="F:lipid binding"/>
    <property type="evidence" value="ECO:0007669"/>
    <property type="project" value="TreeGrafter"/>
</dbReference>
<keyword evidence="3" id="KW-0963">Cytoplasm</keyword>
<keyword evidence="8" id="KW-1185">Reference proteome</keyword>
<evidence type="ECO:0000313" key="7">
    <source>
        <dbReference type="EMBL" id="KXJ87578.1"/>
    </source>
</evidence>
<sequence>MADPISMMFTAVKVGLAIGSFIEKRDTHRIHTGPASSASQEQYRRDVFLVMGTLGRSLQPLEITNYGALPAAREAVRGAMQARASEFRGVFDDEMEEPLQYAVVLAMVFCAACWPMPVYRGFGAGVMNQKEWGARDYSVEWGKWAQNPHEPTLAAFDLCLSQLKTAVPTLGLLKTYPRELGGMSEIHGSKYGYMIHGKDKKKAESWLKDIFSESRKRGLPEPKDGSFTTTEVVIVHTLSAWMHMWENVWDADKETVHDVARYHTCPGKRFYAYLVGEQMELPPGRMLLPIDKIDYYIVKWLAGCDVTAIRLLGDDELDDKHPKLKKKNRWICWFDQPSINVVAVRDENRARQREQARTQALQRRPAPPPPKPQAATAARKVQAKYSFTAQTKTEISFAEGEILEVIKESNGDGWIVVRHKGQEGDIPETYVQNL</sequence>
<reference evidence="8" key="1">
    <citation type="submission" date="2016-02" db="EMBL/GenBank/DDBJ databases">
        <title>Draft genome sequence of Microdochium bolleyi, a fungal endophyte of beachgrass.</title>
        <authorList>
            <consortium name="DOE Joint Genome Institute"/>
            <person name="David A.S."/>
            <person name="May G."/>
            <person name="Haridas S."/>
            <person name="Lim J."/>
            <person name="Wang M."/>
            <person name="Labutti K."/>
            <person name="Lipzen A."/>
            <person name="Barry K."/>
            <person name="Grigoriev I.V."/>
        </authorList>
    </citation>
    <scope>NUCLEOTIDE SEQUENCE [LARGE SCALE GENOMIC DNA]</scope>
    <source>
        <strain evidence="8">J235TASD1</strain>
    </source>
</reference>
<dbReference type="STRING" id="196109.A0A136IRU5"/>
<dbReference type="OrthoDB" id="3045089at2759"/>
<evidence type="ECO:0000313" key="8">
    <source>
        <dbReference type="Proteomes" id="UP000070501"/>
    </source>
</evidence>
<dbReference type="GO" id="GO:0006897">
    <property type="term" value="P:endocytosis"/>
    <property type="evidence" value="ECO:0007669"/>
    <property type="project" value="InterPro"/>
</dbReference>
<evidence type="ECO:0000259" key="6">
    <source>
        <dbReference type="PROSITE" id="PS50002"/>
    </source>
</evidence>
<dbReference type="GO" id="GO:0005737">
    <property type="term" value="C:cytoplasm"/>
    <property type="evidence" value="ECO:0007669"/>
    <property type="project" value="UniProtKB-SubCell"/>
</dbReference>
<proteinExistence type="predicted"/>
<evidence type="ECO:0000256" key="3">
    <source>
        <dbReference type="ARBA" id="ARBA00022490"/>
    </source>
</evidence>
<evidence type="ECO:0000256" key="2">
    <source>
        <dbReference type="ARBA" id="ARBA00022443"/>
    </source>
</evidence>
<organism evidence="7 8">
    <name type="scientific">Microdochium bolleyi</name>
    <dbReference type="NCBI Taxonomy" id="196109"/>
    <lineage>
        <taxon>Eukaryota</taxon>
        <taxon>Fungi</taxon>
        <taxon>Dikarya</taxon>
        <taxon>Ascomycota</taxon>
        <taxon>Pezizomycotina</taxon>
        <taxon>Sordariomycetes</taxon>
        <taxon>Xylariomycetidae</taxon>
        <taxon>Xylariales</taxon>
        <taxon>Microdochiaceae</taxon>
        <taxon>Microdochium</taxon>
    </lineage>
</organism>
<protein>
    <recommendedName>
        <fullName evidence="6">SH3 domain-containing protein</fullName>
    </recommendedName>
</protein>
<dbReference type="PANTHER" id="PTHR47174">
    <property type="entry name" value="BRIDGING INTEGRATOR 3"/>
    <property type="match status" value="1"/>
</dbReference>